<reference evidence="10" key="2">
    <citation type="submission" date="2020-11" db="EMBL/GenBank/DDBJ databases">
        <authorList>
            <consortium name="DOE Joint Genome Institute"/>
            <person name="Kuo A."/>
            <person name="Miyauchi S."/>
            <person name="Kiss E."/>
            <person name="Drula E."/>
            <person name="Kohler A."/>
            <person name="Sanchez-Garcia M."/>
            <person name="Andreopoulos B."/>
            <person name="Barry K.W."/>
            <person name="Bonito G."/>
            <person name="Buee M."/>
            <person name="Carver A."/>
            <person name="Chen C."/>
            <person name="Cichocki N."/>
            <person name="Clum A."/>
            <person name="Culley D."/>
            <person name="Crous P.W."/>
            <person name="Fauchery L."/>
            <person name="Girlanda M."/>
            <person name="Hayes R."/>
            <person name="Keri Z."/>
            <person name="Labutti K."/>
            <person name="Lipzen A."/>
            <person name="Lombard V."/>
            <person name="Magnuson J."/>
            <person name="Maillard F."/>
            <person name="Morin E."/>
            <person name="Murat C."/>
            <person name="Nolan M."/>
            <person name="Ohm R."/>
            <person name="Pangilinan J."/>
            <person name="Pereira M."/>
            <person name="Perotto S."/>
            <person name="Peter M."/>
            <person name="Riley R."/>
            <person name="Sitrit Y."/>
            <person name="Stielow B."/>
            <person name="Szollosi G."/>
            <person name="Zifcakova L."/>
            <person name="Stursova M."/>
            <person name="Spatafora J.W."/>
            <person name="Tedersoo L."/>
            <person name="Vaario L.-M."/>
            <person name="Yamada A."/>
            <person name="Yan M."/>
            <person name="Wang P."/>
            <person name="Xu J."/>
            <person name="Bruns T."/>
            <person name="Baldrian P."/>
            <person name="Vilgalys R."/>
            <person name="Henrissat B."/>
            <person name="Grigoriev I.V."/>
            <person name="Hibbett D."/>
            <person name="Nagy L.G."/>
            <person name="Martin F.M."/>
        </authorList>
    </citation>
    <scope>NUCLEOTIDE SEQUENCE</scope>
    <source>
        <strain evidence="10">UH-Tt-Lm1</strain>
    </source>
</reference>
<keyword evidence="7 8" id="KW-0067">ATP-binding</keyword>
<keyword evidence="5 8" id="KW-0547">Nucleotide-binding</keyword>
<feature type="compositionally biased region" description="Low complexity" evidence="9">
    <location>
        <begin position="80"/>
        <end position="91"/>
    </location>
</feature>
<dbReference type="GO" id="GO:0032958">
    <property type="term" value="P:inositol phosphate biosynthetic process"/>
    <property type="evidence" value="ECO:0007669"/>
    <property type="project" value="TreeGrafter"/>
</dbReference>
<accession>A0A9P6HLK8</accession>
<dbReference type="GO" id="GO:0005634">
    <property type="term" value="C:nucleus"/>
    <property type="evidence" value="ECO:0007669"/>
    <property type="project" value="TreeGrafter"/>
</dbReference>
<dbReference type="Pfam" id="PF06090">
    <property type="entry name" value="Ins_P5_2-kin"/>
    <property type="match status" value="1"/>
</dbReference>
<evidence type="ECO:0000256" key="8">
    <source>
        <dbReference type="RuleBase" id="RU364126"/>
    </source>
</evidence>
<evidence type="ECO:0000256" key="3">
    <source>
        <dbReference type="ARBA" id="ARBA00014846"/>
    </source>
</evidence>
<evidence type="ECO:0000256" key="9">
    <source>
        <dbReference type="SAM" id="MobiDB-lite"/>
    </source>
</evidence>
<dbReference type="Proteomes" id="UP000736335">
    <property type="component" value="Unassembled WGS sequence"/>
</dbReference>
<comment type="catalytic activity">
    <reaction evidence="1 8">
        <text>1D-myo-inositol 1,3,4,5,6-pentakisphosphate + ATP = 1D-myo-inositol hexakisphosphate + ADP + H(+)</text>
        <dbReference type="Rhea" id="RHEA:20313"/>
        <dbReference type="ChEBI" id="CHEBI:15378"/>
        <dbReference type="ChEBI" id="CHEBI:30616"/>
        <dbReference type="ChEBI" id="CHEBI:57733"/>
        <dbReference type="ChEBI" id="CHEBI:58130"/>
        <dbReference type="ChEBI" id="CHEBI:456216"/>
        <dbReference type="EC" id="2.7.1.158"/>
    </reaction>
</comment>
<evidence type="ECO:0000256" key="5">
    <source>
        <dbReference type="ARBA" id="ARBA00022741"/>
    </source>
</evidence>
<proteinExistence type="predicted"/>
<keyword evidence="6 8" id="KW-0418">Kinase</keyword>
<comment type="caution">
    <text evidence="10">The sequence shown here is derived from an EMBL/GenBank/DDBJ whole genome shotgun (WGS) entry which is preliminary data.</text>
</comment>
<sequence length="481" mass="53506">MFFPTMTEILNPDKPHANSQVIAPAPTPSSDANTSIFDTDPRHWTYIAEGGSTIVFSYDGPPNPHVDGTVIRLRKSLPRSDSTPSTSGTTSQDADDPTVDFQQHVISRLVPSGFLPHLEHVQVERGWLERMVGLHDDRRPAKRRAKDGIDVERTRAVLATDLIGSKGWAVEIKPKWGFKPNTAFLAPASHPVKSRVCRFCMKKHADQKLHPGAHVPAYCPLELYSSDPERVKKAMCALWDDWVQSKGMINMLRIFVNGKALDPSEASSAEVLAAQIYPNHIFSPHTLSVDLRTKFAETMMLILTDHPVLAKLSEIQRSLDPLDIEGLSELVTGKSASQYPNEPLPLVDAPEVQGGDNTTLDEWRRFLDAHFHPKLKDDPSSAPADFEASTHGMSQKRYYLLAYLLSATFKDCSIIIRGREDNVKSAAVTIIDLDSKDLGRMGKWEELDRSVVKCTLEAEEAIEEGEKRVCVEDSASLKRVP</sequence>
<dbReference type="PANTHER" id="PTHR14456:SF2">
    <property type="entry name" value="INOSITOL-PENTAKISPHOSPHATE 2-KINASE"/>
    <property type="match status" value="1"/>
</dbReference>
<evidence type="ECO:0000256" key="2">
    <source>
        <dbReference type="ARBA" id="ARBA00012023"/>
    </source>
</evidence>
<feature type="region of interest" description="Disordered" evidence="9">
    <location>
        <begin position="11"/>
        <end position="35"/>
    </location>
</feature>
<feature type="region of interest" description="Disordered" evidence="9">
    <location>
        <begin position="74"/>
        <end position="97"/>
    </location>
</feature>
<comment type="domain">
    <text evidence="8">The EXKPK motif is conserved in inositol-pentakisphosphate 2-kinases of both family 1 and 2.</text>
</comment>
<dbReference type="InterPro" id="IPR043001">
    <property type="entry name" value="IP5_2-K_N_lobe"/>
</dbReference>
<evidence type="ECO:0000256" key="7">
    <source>
        <dbReference type="ARBA" id="ARBA00022840"/>
    </source>
</evidence>
<evidence type="ECO:0000313" key="10">
    <source>
        <dbReference type="EMBL" id="KAF9789633.1"/>
    </source>
</evidence>
<dbReference type="OrthoDB" id="272370at2759"/>
<keyword evidence="4 8" id="KW-0808">Transferase</keyword>
<keyword evidence="11" id="KW-1185">Reference proteome</keyword>
<organism evidence="10 11">
    <name type="scientific">Thelephora terrestris</name>
    <dbReference type="NCBI Taxonomy" id="56493"/>
    <lineage>
        <taxon>Eukaryota</taxon>
        <taxon>Fungi</taxon>
        <taxon>Dikarya</taxon>
        <taxon>Basidiomycota</taxon>
        <taxon>Agaricomycotina</taxon>
        <taxon>Agaricomycetes</taxon>
        <taxon>Thelephorales</taxon>
        <taxon>Thelephoraceae</taxon>
        <taxon>Thelephora</taxon>
    </lineage>
</organism>
<dbReference type="EMBL" id="WIUZ02000003">
    <property type="protein sequence ID" value="KAF9789633.1"/>
    <property type="molecule type" value="Genomic_DNA"/>
</dbReference>
<comment type="function">
    <text evidence="8">Phosphorylates Ins(1,3,4,5,6)P5 at position 2 to form Ins(1,2,3,4,5,6)P6 (InsP6 or phytate).</text>
</comment>
<dbReference type="GO" id="GO:0005524">
    <property type="term" value="F:ATP binding"/>
    <property type="evidence" value="ECO:0007669"/>
    <property type="project" value="UniProtKB-KW"/>
</dbReference>
<evidence type="ECO:0000256" key="6">
    <source>
        <dbReference type="ARBA" id="ARBA00022777"/>
    </source>
</evidence>
<dbReference type="Gene3D" id="3.30.200.110">
    <property type="entry name" value="Inositol-pentakisphosphate 2-kinase, N-lobe"/>
    <property type="match status" value="1"/>
</dbReference>
<dbReference type="AlphaFoldDB" id="A0A9P6HLK8"/>
<dbReference type="GO" id="GO:0035299">
    <property type="term" value="F:inositol-1,3,4,5,6-pentakisphosphate 2-kinase activity"/>
    <property type="evidence" value="ECO:0007669"/>
    <property type="project" value="UniProtKB-EC"/>
</dbReference>
<evidence type="ECO:0000313" key="11">
    <source>
        <dbReference type="Proteomes" id="UP000736335"/>
    </source>
</evidence>
<dbReference type="PANTHER" id="PTHR14456">
    <property type="entry name" value="INOSITOL POLYPHOSPHATE KINASE 1"/>
    <property type="match status" value="1"/>
</dbReference>
<evidence type="ECO:0000256" key="1">
    <source>
        <dbReference type="ARBA" id="ARBA00001774"/>
    </source>
</evidence>
<name>A0A9P6HLK8_9AGAM</name>
<reference evidence="10" key="1">
    <citation type="journal article" date="2020" name="Nat. Commun.">
        <title>Large-scale genome sequencing of mycorrhizal fungi provides insights into the early evolution of symbiotic traits.</title>
        <authorList>
            <person name="Miyauchi S."/>
            <person name="Kiss E."/>
            <person name="Kuo A."/>
            <person name="Drula E."/>
            <person name="Kohler A."/>
            <person name="Sanchez-Garcia M."/>
            <person name="Morin E."/>
            <person name="Andreopoulos B."/>
            <person name="Barry K.W."/>
            <person name="Bonito G."/>
            <person name="Buee M."/>
            <person name="Carver A."/>
            <person name="Chen C."/>
            <person name="Cichocki N."/>
            <person name="Clum A."/>
            <person name="Culley D."/>
            <person name="Crous P.W."/>
            <person name="Fauchery L."/>
            <person name="Girlanda M."/>
            <person name="Hayes R.D."/>
            <person name="Keri Z."/>
            <person name="LaButti K."/>
            <person name="Lipzen A."/>
            <person name="Lombard V."/>
            <person name="Magnuson J."/>
            <person name="Maillard F."/>
            <person name="Murat C."/>
            <person name="Nolan M."/>
            <person name="Ohm R.A."/>
            <person name="Pangilinan J."/>
            <person name="Pereira M.F."/>
            <person name="Perotto S."/>
            <person name="Peter M."/>
            <person name="Pfister S."/>
            <person name="Riley R."/>
            <person name="Sitrit Y."/>
            <person name="Stielow J.B."/>
            <person name="Szollosi G."/>
            <person name="Zifcakova L."/>
            <person name="Stursova M."/>
            <person name="Spatafora J.W."/>
            <person name="Tedersoo L."/>
            <person name="Vaario L.M."/>
            <person name="Yamada A."/>
            <person name="Yan M."/>
            <person name="Wang P."/>
            <person name="Xu J."/>
            <person name="Bruns T."/>
            <person name="Baldrian P."/>
            <person name="Vilgalys R."/>
            <person name="Dunand C."/>
            <person name="Henrissat B."/>
            <person name="Grigoriev I.V."/>
            <person name="Hibbett D."/>
            <person name="Nagy L.G."/>
            <person name="Martin F.M."/>
        </authorList>
    </citation>
    <scope>NUCLEOTIDE SEQUENCE</scope>
    <source>
        <strain evidence="10">UH-Tt-Lm1</strain>
    </source>
</reference>
<protein>
    <recommendedName>
        <fullName evidence="3 8">Inositol-pentakisphosphate 2-kinase</fullName>
        <ecNumber evidence="2 8">2.7.1.158</ecNumber>
    </recommendedName>
</protein>
<gene>
    <name evidence="10" type="ORF">BJ322DRAFT_548187</name>
</gene>
<dbReference type="InterPro" id="IPR009286">
    <property type="entry name" value="Ins_P5_2-kin"/>
</dbReference>
<dbReference type="EC" id="2.7.1.158" evidence="2 8"/>
<evidence type="ECO:0000256" key="4">
    <source>
        <dbReference type="ARBA" id="ARBA00022679"/>
    </source>
</evidence>